<feature type="domain" description="C2H2-type" evidence="13">
    <location>
        <begin position="550"/>
        <end position="574"/>
    </location>
</feature>
<dbReference type="FunFam" id="3.30.160.60:FF:002737">
    <property type="entry name" value="AGAP008430-PA"/>
    <property type="match status" value="1"/>
</dbReference>
<feature type="domain" description="C2H2-type" evidence="13">
    <location>
        <begin position="382"/>
        <end position="409"/>
    </location>
</feature>
<evidence type="ECO:0000256" key="7">
    <source>
        <dbReference type="ARBA" id="ARBA00023015"/>
    </source>
</evidence>
<dbReference type="Proteomes" id="UP001283361">
    <property type="component" value="Unassembled WGS sequence"/>
</dbReference>
<comment type="caution">
    <text evidence="14">The sequence shown here is derived from an EMBL/GenBank/DDBJ whole genome shotgun (WGS) entry which is preliminary data.</text>
</comment>
<gene>
    <name evidence="14" type="ORF">RRG08_060406</name>
</gene>
<dbReference type="EMBL" id="JAWDGP010001626">
    <property type="protein sequence ID" value="KAK3789853.1"/>
    <property type="molecule type" value="Genomic_DNA"/>
</dbReference>
<protein>
    <recommendedName>
        <fullName evidence="13">C2H2-type domain-containing protein</fullName>
    </recommendedName>
</protein>
<dbReference type="FunFam" id="3.30.160.60:FF:000512">
    <property type="entry name" value="zinc finger protein 197 isoform X1"/>
    <property type="match status" value="1"/>
</dbReference>
<evidence type="ECO:0000256" key="11">
    <source>
        <dbReference type="PROSITE-ProRule" id="PRU00042"/>
    </source>
</evidence>
<evidence type="ECO:0000256" key="2">
    <source>
        <dbReference type="ARBA" id="ARBA00006991"/>
    </source>
</evidence>
<evidence type="ECO:0000259" key="13">
    <source>
        <dbReference type="PROSITE" id="PS50157"/>
    </source>
</evidence>
<dbReference type="GO" id="GO:0000785">
    <property type="term" value="C:chromatin"/>
    <property type="evidence" value="ECO:0007669"/>
    <property type="project" value="TreeGrafter"/>
</dbReference>
<keyword evidence="8" id="KW-0238">DNA-binding</keyword>
<dbReference type="PANTHER" id="PTHR14003">
    <property type="entry name" value="TRANSCRIPTIONAL REPRESSOR PROTEIN YY"/>
    <property type="match status" value="1"/>
</dbReference>
<keyword evidence="3" id="KW-0479">Metal-binding</keyword>
<proteinExistence type="inferred from homology"/>
<reference evidence="14" key="1">
    <citation type="journal article" date="2023" name="G3 (Bethesda)">
        <title>A reference genome for the long-term kleptoplast-retaining sea slug Elysia crispata morphotype clarki.</title>
        <authorList>
            <person name="Eastman K.E."/>
            <person name="Pendleton A.L."/>
            <person name="Shaikh M.A."/>
            <person name="Suttiyut T."/>
            <person name="Ogas R."/>
            <person name="Tomko P."/>
            <person name="Gavelis G."/>
            <person name="Widhalm J.R."/>
            <person name="Wisecaver J.H."/>
        </authorList>
    </citation>
    <scope>NUCLEOTIDE SEQUENCE</scope>
    <source>
        <strain evidence="14">ECLA1</strain>
    </source>
</reference>
<organism evidence="14 15">
    <name type="scientific">Elysia crispata</name>
    <name type="common">lettuce slug</name>
    <dbReference type="NCBI Taxonomy" id="231223"/>
    <lineage>
        <taxon>Eukaryota</taxon>
        <taxon>Metazoa</taxon>
        <taxon>Spiralia</taxon>
        <taxon>Lophotrochozoa</taxon>
        <taxon>Mollusca</taxon>
        <taxon>Gastropoda</taxon>
        <taxon>Heterobranchia</taxon>
        <taxon>Euthyneura</taxon>
        <taxon>Panpulmonata</taxon>
        <taxon>Sacoglossa</taxon>
        <taxon>Placobranchoidea</taxon>
        <taxon>Plakobranchidae</taxon>
        <taxon>Elysia</taxon>
    </lineage>
</organism>
<evidence type="ECO:0000256" key="8">
    <source>
        <dbReference type="ARBA" id="ARBA00023125"/>
    </source>
</evidence>
<name>A0AAE1E1Y2_9GAST</name>
<dbReference type="FunFam" id="3.30.160.60:FF:000744">
    <property type="entry name" value="zinc finger E-box-binding homeobox 1"/>
    <property type="match status" value="2"/>
</dbReference>
<dbReference type="PROSITE" id="PS00028">
    <property type="entry name" value="ZINC_FINGER_C2H2_1"/>
    <property type="match status" value="8"/>
</dbReference>
<feature type="region of interest" description="Disordered" evidence="12">
    <location>
        <begin position="154"/>
        <end position="241"/>
    </location>
</feature>
<dbReference type="GO" id="GO:0032502">
    <property type="term" value="P:developmental process"/>
    <property type="evidence" value="ECO:0007669"/>
    <property type="project" value="UniProtKB-ARBA"/>
</dbReference>
<comment type="similarity">
    <text evidence="2">Belongs to the krueppel C2H2-type zinc-finger protein family.</text>
</comment>
<keyword evidence="5 11" id="KW-0863">Zinc-finger</keyword>
<dbReference type="AlphaFoldDB" id="A0AAE1E1Y2"/>
<feature type="domain" description="C2H2-type" evidence="13">
    <location>
        <begin position="438"/>
        <end position="465"/>
    </location>
</feature>
<keyword evidence="9" id="KW-0804">Transcription</keyword>
<evidence type="ECO:0000313" key="15">
    <source>
        <dbReference type="Proteomes" id="UP001283361"/>
    </source>
</evidence>
<dbReference type="GO" id="GO:0008270">
    <property type="term" value="F:zinc ion binding"/>
    <property type="evidence" value="ECO:0007669"/>
    <property type="project" value="UniProtKB-KW"/>
</dbReference>
<feature type="domain" description="C2H2-type" evidence="13">
    <location>
        <begin position="354"/>
        <end position="381"/>
    </location>
</feature>
<keyword evidence="4" id="KW-0677">Repeat</keyword>
<evidence type="ECO:0000256" key="6">
    <source>
        <dbReference type="ARBA" id="ARBA00022833"/>
    </source>
</evidence>
<dbReference type="InterPro" id="IPR036236">
    <property type="entry name" value="Znf_C2H2_sf"/>
</dbReference>
<dbReference type="GO" id="GO:0000981">
    <property type="term" value="F:DNA-binding transcription factor activity, RNA polymerase II-specific"/>
    <property type="evidence" value="ECO:0007669"/>
    <property type="project" value="TreeGrafter"/>
</dbReference>
<feature type="domain" description="C2H2-type" evidence="13">
    <location>
        <begin position="494"/>
        <end position="521"/>
    </location>
</feature>
<evidence type="ECO:0000256" key="4">
    <source>
        <dbReference type="ARBA" id="ARBA00022737"/>
    </source>
</evidence>
<evidence type="ECO:0000313" key="14">
    <source>
        <dbReference type="EMBL" id="KAK3789853.1"/>
    </source>
</evidence>
<evidence type="ECO:0000256" key="1">
    <source>
        <dbReference type="ARBA" id="ARBA00004123"/>
    </source>
</evidence>
<sequence>MEEDSTVDSKRNCNGLLAERAPFEPSLHFEDKYFGPSSFQRDPKFDDVFSNEKPQDMNHALLYPDSIPNGTGHSLNGELTESTEKKFQRVHDYVDSSSSCLPEISPLHPGKTDEVVKIRKNGQQRCRPSLDMLCQGLQQKAARLEAGCVDNSATQEKISTSDNEETVPYRNDQDISTPLDFSRNNHRQGMSVQRSVETDFADSSGEARWRKGSEGDSGLSDNPTASTQEKQKTRDKDNCGQQNAMKMETLMKLRECHLCGKHFVSYEDPVRESLRKHSVCDHCLLQCSSLREDIEIQTERKPAERGSSHFQSFAHDSEDFTGIKTFHSGVSDFQDLTTHYLDKYKGEIHHSKPFTCDICFKSFTLNGSLTRHKRIHSGQRPYECDICERSFAEKGDLMKHKRIHSGDKPYMCDICNKGFTQSSGLIVHKRMHFDERPYKCDVCGKGFAATGQLTIHKRKHSGDRPYKCEVCGKSFASNSRLTLHKNTHLANRPFNCDVCGKGFACNSNLNVHKRIHSGEKMFKCDVCGRGFARSDSLAVHKRMHTGERPYKCDKCEETFVQSYGLKVHRKRTGH</sequence>
<feature type="compositionally biased region" description="Polar residues" evidence="12">
    <location>
        <begin position="219"/>
        <end position="228"/>
    </location>
</feature>
<feature type="domain" description="C2H2-type" evidence="13">
    <location>
        <begin position="522"/>
        <end position="549"/>
    </location>
</feature>
<evidence type="ECO:0000256" key="5">
    <source>
        <dbReference type="ARBA" id="ARBA00022771"/>
    </source>
</evidence>
<keyword evidence="10" id="KW-0539">Nucleus</keyword>
<dbReference type="GO" id="GO:0005667">
    <property type="term" value="C:transcription regulator complex"/>
    <property type="evidence" value="ECO:0007669"/>
    <property type="project" value="TreeGrafter"/>
</dbReference>
<evidence type="ECO:0000256" key="9">
    <source>
        <dbReference type="ARBA" id="ARBA00023163"/>
    </source>
</evidence>
<keyword evidence="7" id="KW-0805">Transcription regulation</keyword>
<feature type="domain" description="C2H2-type" evidence="13">
    <location>
        <begin position="410"/>
        <end position="437"/>
    </location>
</feature>
<dbReference type="GO" id="GO:0000978">
    <property type="term" value="F:RNA polymerase II cis-regulatory region sequence-specific DNA binding"/>
    <property type="evidence" value="ECO:0007669"/>
    <property type="project" value="TreeGrafter"/>
</dbReference>
<dbReference type="SMART" id="SM00355">
    <property type="entry name" value="ZnF_C2H2"/>
    <property type="match status" value="9"/>
</dbReference>
<keyword evidence="6" id="KW-0862">Zinc</keyword>
<dbReference type="Pfam" id="PF00096">
    <property type="entry name" value="zf-C2H2"/>
    <property type="match status" value="8"/>
</dbReference>
<dbReference type="FunFam" id="3.30.160.60:FF:000478">
    <property type="entry name" value="Zinc finger protein 133"/>
    <property type="match status" value="2"/>
</dbReference>
<comment type="subcellular location">
    <subcellularLocation>
        <location evidence="1">Nucleus</location>
    </subcellularLocation>
</comment>
<dbReference type="GO" id="GO:0031519">
    <property type="term" value="C:PcG protein complex"/>
    <property type="evidence" value="ECO:0007669"/>
    <property type="project" value="TreeGrafter"/>
</dbReference>
<dbReference type="SUPFAM" id="SSF57667">
    <property type="entry name" value="beta-beta-alpha zinc fingers"/>
    <property type="match status" value="4"/>
</dbReference>
<feature type="compositionally biased region" description="Basic and acidic residues" evidence="12">
    <location>
        <begin position="205"/>
        <end position="214"/>
    </location>
</feature>
<feature type="domain" description="C2H2-type" evidence="13">
    <location>
        <begin position="466"/>
        <end position="493"/>
    </location>
</feature>
<dbReference type="Gene3D" id="3.30.160.60">
    <property type="entry name" value="Classic Zinc Finger"/>
    <property type="match status" value="8"/>
</dbReference>
<dbReference type="PROSITE" id="PS50157">
    <property type="entry name" value="ZINC_FINGER_C2H2_2"/>
    <property type="match status" value="8"/>
</dbReference>
<evidence type="ECO:0000256" key="10">
    <source>
        <dbReference type="ARBA" id="ARBA00023242"/>
    </source>
</evidence>
<dbReference type="PANTHER" id="PTHR14003:SF19">
    <property type="entry name" value="YY2 TRANSCRIPTION FACTOR"/>
    <property type="match status" value="1"/>
</dbReference>
<dbReference type="FunFam" id="3.30.160.60:FF:000663">
    <property type="entry name" value="Zinc finger protein 45"/>
    <property type="match status" value="1"/>
</dbReference>
<evidence type="ECO:0000256" key="3">
    <source>
        <dbReference type="ARBA" id="ARBA00022723"/>
    </source>
</evidence>
<feature type="compositionally biased region" description="Basic and acidic residues" evidence="12">
    <location>
        <begin position="229"/>
        <end position="238"/>
    </location>
</feature>
<accession>A0AAE1E1Y2</accession>
<dbReference type="InterPro" id="IPR013087">
    <property type="entry name" value="Znf_C2H2_type"/>
</dbReference>
<keyword evidence="15" id="KW-1185">Reference proteome</keyword>
<dbReference type="FunFam" id="3.30.160.60:FF:001049">
    <property type="entry name" value="zinc finger protein 319"/>
    <property type="match status" value="1"/>
</dbReference>
<evidence type="ECO:0000256" key="12">
    <source>
        <dbReference type="SAM" id="MobiDB-lite"/>
    </source>
</evidence>